<comment type="caution">
    <text evidence="1">The sequence shown here is derived from an EMBL/GenBank/DDBJ whole genome shotgun (WGS) entry which is preliminary data.</text>
</comment>
<protein>
    <submittedName>
        <fullName evidence="1">Uncharacterized protein</fullName>
    </submittedName>
</protein>
<gene>
    <name evidence="1" type="ORF">M0L44_05355</name>
</gene>
<sequence>MREQVLQQVRSDVATLLAQPTEALDADQLLGLIQQNIAQEHQARAQAAGGACTLTLNGLLNAEMSLRTGVFGQKRPEIKADF</sequence>
<dbReference type="Proteomes" id="UP001204851">
    <property type="component" value="Unassembled WGS sequence"/>
</dbReference>
<organism evidence="1 2">
    <name type="scientific">Ideonella oryzae</name>
    <dbReference type="NCBI Taxonomy" id="2937441"/>
    <lineage>
        <taxon>Bacteria</taxon>
        <taxon>Pseudomonadati</taxon>
        <taxon>Pseudomonadota</taxon>
        <taxon>Betaproteobacteria</taxon>
        <taxon>Burkholderiales</taxon>
        <taxon>Sphaerotilaceae</taxon>
        <taxon>Ideonella</taxon>
    </lineage>
</organism>
<dbReference type="RefSeq" id="WP_252768632.1">
    <property type="nucleotide sequence ID" value="NZ_JAMXMC010000003.1"/>
</dbReference>
<reference evidence="1 2" key="1">
    <citation type="submission" date="2022-06" db="EMBL/GenBank/DDBJ databases">
        <title>Ideonella sp. NS12-5 Genome sequencing and assembly.</title>
        <authorList>
            <person name="Jung Y."/>
        </authorList>
    </citation>
    <scope>NUCLEOTIDE SEQUENCE [LARGE SCALE GENOMIC DNA]</scope>
    <source>
        <strain evidence="1 2">NS12-5</strain>
    </source>
</reference>
<evidence type="ECO:0000313" key="2">
    <source>
        <dbReference type="Proteomes" id="UP001204851"/>
    </source>
</evidence>
<proteinExistence type="predicted"/>
<name>A0ABT1BL71_9BURK</name>
<evidence type="ECO:0000313" key="1">
    <source>
        <dbReference type="EMBL" id="MCO5976152.1"/>
    </source>
</evidence>
<accession>A0ABT1BL71</accession>
<keyword evidence="2" id="KW-1185">Reference proteome</keyword>
<dbReference type="EMBL" id="JAMXMC010000003">
    <property type="protein sequence ID" value="MCO5976152.1"/>
    <property type="molecule type" value="Genomic_DNA"/>
</dbReference>